<sequence>MTSALQDDQIKAMQTTTNFRRRTGTKYSTPETRIVLPPSSAKNFSYISILLFETLKIKRSPQPTSPDHYPSYLYFASALQLLPLVTEAEVFPYRLKIYSTRI</sequence>
<reference key="1">
    <citation type="submission" date="2007-01" db="EMBL/GenBank/DDBJ databases">
        <title>The Genome Sequence of Puccinia graminis f. sp. tritici Strain CRL 75-36-700-3.</title>
        <authorList>
            <consortium name="The Broad Institute Genome Sequencing Platform"/>
            <person name="Birren B."/>
            <person name="Lander E."/>
            <person name="Galagan J."/>
            <person name="Nusbaum C."/>
            <person name="Devon K."/>
            <person name="Cuomo C."/>
            <person name="Jaffe D."/>
            <person name="Butler J."/>
            <person name="Alvarez P."/>
            <person name="Gnerre S."/>
            <person name="Grabherr M."/>
            <person name="Mauceli E."/>
            <person name="Brockman W."/>
            <person name="Young S."/>
            <person name="LaButti K."/>
            <person name="Sykes S."/>
            <person name="DeCaprio D."/>
            <person name="Crawford M."/>
            <person name="Koehrsen M."/>
            <person name="Engels R."/>
            <person name="Montgomery P."/>
            <person name="Pearson M."/>
            <person name="Howarth C."/>
            <person name="Larson L."/>
            <person name="White J."/>
            <person name="Zeng Q."/>
            <person name="Kodira C."/>
            <person name="Yandava C."/>
            <person name="Alvarado L."/>
            <person name="O'Leary S."/>
            <person name="Szabo L."/>
            <person name="Dean R."/>
            <person name="Schein J."/>
        </authorList>
    </citation>
    <scope>NUCLEOTIDE SEQUENCE</scope>
    <source>
        <strain>CRL 75-36-700-3</strain>
    </source>
</reference>
<dbReference type="KEGG" id="pgr:PGTG_16368"/>
<reference evidence="3" key="2">
    <citation type="journal article" date="2011" name="Proc. Natl. Acad. Sci. U.S.A.">
        <title>Obligate biotrophy features unraveled by the genomic analysis of rust fungi.</title>
        <authorList>
            <person name="Duplessis S."/>
            <person name="Cuomo C.A."/>
            <person name="Lin Y.-C."/>
            <person name="Aerts A."/>
            <person name="Tisserant E."/>
            <person name="Veneault-Fourrey C."/>
            <person name="Joly D.L."/>
            <person name="Hacquard S."/>
            <person name="Amselem J."/>
            <person name="Cantarel B.L."/>
            <person name="Chiu R."/>
            <person name="Coutinho P.M."/>
            <person name="Feau N."/>
            <person name="Field M."/>
            <person name="Frey P."/>
            <person name="Gelhaye E."/>
            <person name="Goldberg J."/>
            <person name="Grabherr M.G."/>
            <person name="Kodira C.D."/>
            <person name="Kohler A."/>
            <person name="Kuees U."/>
            <person name="Lindquist E.A."/>
            <person name="Lucas S.M."/>
            <person name="Mago R."/>
            <person name="Mauceli E."/>
            <person name="Morin E."/>
            <person name="Murat C."/>
            <person name="Pangilinan J.L."/>
            <person name="Park R."/>
            <person name="Pearson M."/>
            <person name="Quesneville H."/>
            <person name="Rouhier N."/>
            <person name="Sakthikumar S."/>
            <person name="Salamov A.A."/>
            <person name="Schmutz J."/>
            <person name="Selles B."/>
            <person name="Shapiro H."/>
            <person name="Tanguay P."/>
            <person name="Tuskan G.A."/>
            <person name="Henrissat B."/>
            <person name="Van de Peer Y."/>
            <person name="Rouze P."/>
            <person name="Ellis J.G."/>
            <person name="Dodds P.N."/>
            <person name="Schein J.E."/>
            <person name="Zhong S."/>
            <person name="Hamelin R.C."/>
            <person name="Grigoriev I.V."/>
            <person name="Szabo L.J."/>
            <person name="Martin F."/>
        </authorList>
    </citation>
    <scope>NUCLEOTIDE SEQUENCE [LARGE SCALE GENOMIC DNA]</scope>
    <source>
        <strain evidence="3">CRL 75-36-700-3 / race SCCL</strain>
    </source>
</reference>
<evidence type="ECO:0000313" key="2">
    <source>
        <dbReference type="EMBL" id="EFP91177.1"/>
    </source>
</evidence>
<keyword evidence="3" id="KW-1185">Reference proteome</keyword>
<dbReference type="EMBL" id="DS178343">
    <property type="protein sequence ID" value="EFP91177.1"/>
    <property type="molecule type" value="Genomic_DNA"/>
</dbReference>
<evidence type="ECO:0000313" key="3">
    <source>
        <dbReference type="Proteomes" id="UP000008783"/>
    </source>
</evidence>
<dbReference type="VEuPathDB" id="FungiDB:PGTG_16368"/>
<dbReference type="HOGENOM" id="CLU_179495_0_0_1"/>
<protein>
    <submittedName>
        <fullName evidence="2">Uncharacterized protein</fullName>
    </submittedName>
</protein>
<dbReference type="Proteomes" id="UP000008783">
    <property type="component" value="Unassembled WGS sequence"/>
</dbReference>
<organism evidence="2 3">
    <name type="scientific">Puccinia graminis f. sp. tritici (strain CRL 75-36-700-3 / race SCCL)</name>
    <name type="common">Black stem rust fungus</name>
    <dbReference type="NCBI Taxonomy" id="418459"/>
    <lineage>
        <taxon>Eukaryota</taxon>
        <taxon>Fungi</taxon>
        <taxon>Dikarya</taxon>
        <taxon>Basidiomycota</taxon>
        <taxon>Pucciniomycotina</taxon>
        <taxon>Pucciniomycetes</taxon>
        <taxon>Pucciniales</taxon>
        <taxon>Pucciniaceae</taxon>
        <taxon>Puccinia</taxon>
    </lineage>
</organism>
<evidence type="ECO:0000256" key="1">
    <source>
        <dbReference type="SAM" id="MobiDB-lite"/>
    </source>
</evidence>
<proteinExistence type="predicted"/>
<feature type="compositionally biased region" description="Polar residues" evidence="1">
    <location>
        <begin position="1"/>
        <end position="18"/>
    </location>
</feature>
<dbReference type="AlphaFoldDB" id="E3L3Q2"/>
<name>E3L3Q2_PUCGT</name>
<feature type="region of interest" description="Disordered" evidence="1">
    <location>
        <begin position="1"/>
        <end position="32"/>
    </location>
</feature>
<dbReference type="RefSeq" id="XP_003335596.1">
    <property type="nucleotide sequence ID" value="XM_003335548.1"/>
</dbReference>
<dbReference type="OrthoDB" id="10652178at2759"/>
<accession>E3L3Q2</accession>
<gene>
    <name evidence="2" type="ORF">PGTG_16368</name>
</gene>
<dbReference type="GeneID" id="10528992"/>
<dbReference type="InParanoid" id="E3L3Q2"/>